<feature type="region of interest" description="Disordered" evidence="4">
    <location>
        <begin position="1"/>
        <end position="22"/>
    </location>
</feature>
<dbReference type="AlphaFoldDB" id="B8AIY8"/>
<evidence type="ECO:0000256" key="2">
    <source>
        <dbReference type="ARBA" id="ARBA00022723"/>
    </source>
</evidence>
<name>B8AIY8_ORYSI</name>
<dbReference type="Proteomes" id="UP000007015">
    <property type="component" value="Chromosome 2"/>
</dbReference>
<feature type="region of interest" description="Disordered" evidence="4">
    <location>
        <begin position="340"/>
        <end position="425"/>
    </location>
</feature>
<feature type="compositionally biased region" description="Polar residues" evidence="4">
    <location>
        <begin position="502"/>
        <end position="513"/>
    </location>
</feature>
<gene>
    <name evidence="5" type="ORF">OsI_06135</name>
</gene>
<sequence>MAAAMRVTAMHVQETDGGGDDTMTCVQERAATAGNGDADARSNTAEIDGASAAQIDRAAEVRGLIGHNSRSNFADDAMKVPSHAHHRFSSDDENLEDCMNEENDSGLLTNLDAMAMVKPALADDYRVKEISELERRDEANMQALPPPLPKLSTADERSICRHAGESDAESLIHHSPEFSRRFFFSFAKVIFKEASIYAEAVNLSQLIAELISDTAARTIIGDRFEKRQELLEGLTEGIRISSGFSLGDLFPSSRLANLIGGTTRRAEANHRKNLALIECALRQHEERRAAGDEEDDEDLVDVLLRVQKEGGGEVPLTMGNVKVVIRPCFNETTKSPNLAVPDPIEKPCKRRRQGLTRQAAARGREERRLGPAGGGVGRGGPEEQRLRRRGGAAALWSGGSVGAAARRPRGLQAQGGTAAGGPVIEERRKGAARLCRRVGATAPSVRPRGVARAGDAAAGGAAAEEQRRGAAAPSARRPRGVARAGRRHGRRPHSQRAGSVLAASQQAASRNYC</sequence>
<dbReference type="GO" id="GO:0020037">
    <property type="term" value="F:heme binding"/>
    <property type="evidence" value="ECO:0007669"/>
    <property type="project" value="InterPro"/>
</dbReference>
<dbReference type="GO" id="GO:0016705">
    <property type="term" value="F:oxidoreductase activity, acting on paired donors, with incorporation or reduction of molecular oxygen"/>
    <property type="evidence" value="ECO:0007669"/>
    <property type="project" value="InterPro"/>
</dbReference>
<evidence type="ECO:0000256" key="4">
    <source>
        <dbReference type="SAM" id="MobiDB-lite"/>
    </source>
</evidence>
<keyword evidence="3" id="KW-0408">Iron</keyword>
<feature type="compositionally biased region" description="Low complexity" evidence="4">
    <location>
        <begin position="391"/>
        <end position="416"/>
    </location>
</feature>
<evidence type="ECO:0000313" key="6">
    <source>
        <dbReference type="Proteomes" id="UP000007015"/>
    </source>
</evidence>
<evidence type="ECO:0000256" key="3">
    <source>
        <dbReference type="ARBA" id="ARBA00023004"/>
    </source>
</evidence>
<dbReference type="GO" id="GO:0004497">
    <property type="term" value="F:monooxygenase activity"/>
    <property type="evidence" value="ECO:0007669"/>
    <property type="project" value="InterPro"/>
</dbReference>
<comment type="similarity">
    <text evidence="1">Belongs to the cytochrome P450 family.</text>
</comment>
<feature type="compositionally biased region" description="Basic residues" evidence="4">
    <location>
        <begin position="476"/>
        <end position="494"/>
    </location>
</feature>
<feature type="compositionally biased region" description="Low complexity" evidence="4">
    <location>
        <begin position="446"/>
        <end position="475"/>
    </location>
</feature>
<protein>
    <submittedName>
        <fullName evidence="5">Uncharacterized protein</fullName>
    </submittedName>
</protein>
<dbReference type="HOGENOM" id="CLU_531451_0_0_1"/>
<dbReference type="Gene3D" id="1.10.630.10">
    <property type="entry name" value="Cytochrome P450"/>
    <property type="match status" value="1"/>
</dbReference>
<dbReference type="PANTHER" id="PTHR47955">
    <property type="entry name" value="CYTOCHROME P450 FAMILY 71 PROTEIN"/>
    <property type="match status" value="1"/>
</dbReference>
<dbReference type="EMBL" id="CM000127">
    <property type="protein sequence ID" value="EEC72631.1"/>
    <property type="molecule type" value="Genomic_DNA"/>
</dbReference>
<dbReference type="InterPro" id="IPR036396">
    <property type="entry name" value="Cyt_P450_sf"/>
</dbReference>
<organism evidence="5 6">
    <name type="scientific">Oryza sativa subsp. indica</name>
    <name type="common">Rice</name>
    <dbReference type="NCBI Taxonomy" id="39946"/>
    <lineage>
        <taxon>Eukaryota</taxon>
        <taxon>Viridiplantae</taxon>
        <taxon>Streptophyta</taxon>
        <taxon>Embryophyta</taxon>
        <taxon>Tracheophyta</taxon>
        <taxon>Spermatophyta</taxon>
        <taxon>Magnoliopsida</taxon>
        <taxon>Liliopsida</taxon>
        <taxon>Poales</taxon>
        <taxon>Poaceae</taxon>
        <taxon>BOP clade</taxon>
        <taxon>Oryzoideae</taxon>
        <taxon>Oryzeae</taxon>
        <taxon>Oryzinae</taxon>
        <taxon>Oryza</taxon>
        <taxon>Oryza sativa</taxon>
    </lineage>
</organism>
<feature type="region of interest" description="Disordered" evidence="4">
    <location>
        <begin position="443"/>
        <end position="513"/>
    </location>
</feature>
<dbReference type="GO" id="GO:0005506">
    <property type="term" value="F:iron ion binding"/>
    <property type="evidence" value="ECO:0007669"/>
    <property type="project" value="InterPro"/>
</dbReference>
<dbReference type="PANTHER" id="PTHR47955:SF21">
    <property type="entry name" value="OS06G0642300 PROTEIN"/>
    <property type="match status" value="1"/>
</dbReference>
<keyword evidence="6" id="KW-1185">Reference proteome</keyword>
<keyword evidence="2" id="KW-0479">Metal-binding</keyword>
<dbReference type="STRING" id="39946.B8AIY8"/>
<evidence type="ECO:0000313" key="5">
    <source>
        <dbReference type="EMBL" id="EEC72631.1"/>
    </source>
</evidence>
<accession>B8AIY8</accession>
<dbReference type="Gramene" id="BGIOSGA007682-TA">
    <property type="protein sequence ID" value="BGIOSGA007682-PA"/>
    <property type="gene ID" value="BGIOSGA007682"/>
</dbReference>
<evidence type="ECO:0000256" key="1">
    <source>
        <dbReference type="ARBA" id="ARBA00010617"/>
    </source>
</evidence>
<reference evidence="5 6" key="1">
    <citation type="journal article" date="2005" name="PLoS Biol.">
        <title>The genomes of Oryza sativa: a history of duplications.</title>
        <authorList>
            <person name="Yu J."/>
            <person name="Wang J."/>
            <person name="Lin W."/>
            <person name="Li S."/>
            <person name="Li H."/>
            <person name="Zhou J."/>
            <person name="Ni P."/>
            <person name="Dong W."/>
            <person name="Hu S."/>
            <person name="Zeng C."/>
            <person name="Zhang J."/>
            <person name="Zhang Y."/>
            <person name="Li R."/>
            <person name="Xu Z."/>
            <person name="Li S."/>
            <person name="Li X."/>
            <person name="Zheng H."/>
            <person name="Cong L."/>
            <person name="Lin L."/>
            <person name="Yin J."/>
            <person name="Geng J."/>
            <person name="Li G."/>
            <person name="Shi J."/>
            <person name="Liu J."/>
            <person name="Lv H."/>
            <person name="Li J."/>
            <person name="Wang J."/>
            <person name="Deng Y."/>
            <person name="Ran L."/>
            <person name="Shi X."/>
            <person name="Wang X."/>
            <person name="Wu Q."/>
            <person name="Li C."/>
            <person name="Ren X."/>
            <person name="Wang J."/>
            <person name="Wang X."/>
            <person name="Li D."/>
            <person name="Liu D."/>
            <person name="Zhang X."/>
            <person name="Ji Z."/>
            <person name="Zhao W."/>
            <person name="Sun Y."/>
            <person name="Zhang Z."/>
            <person name="Bao J."/>
            <person name="Han Y."/>
            <person name="Dong L."/>
            <person name="Ji J."/>
            <person name="Chen P."/>
            <person name="Wu S."/>
            <person name="Liu J."/>
            <person name="Xiao Y."/>
            <person name="Bu D."/>
            <person name="Tan J."/>
            <person name="Yang L."/>
            <person name="Ye C."/>
            <person name="Zhang J."/>
            <person name="Xu J."/>
            <person name="Zhou Y."/>
            <person name="Yu Y."/>
            <person name="Zhang B."/>
            <person name="Zhuang S."/>
            <person name="Wei H."/>
            <person name="Liu B."/>
            <person name="Lei M."/>
            <person name="Yu H."/>
            <person name="Li Y."/>
            <person name="Xu H."/>
            <person name="Wei S."/>
            <person name="He X."/>
            <person name="Fang L."/>
            <person name="Zhang Z."/>
            <person name="Zhang Y."/>
            <person name="Huang X."/>
            <person name="Su Z."/>
            <person name="Tong W."/>
            <person name="Li J."/>
            <person name="Tong Z."/>
            <person name="Li S."/>
            <person name="Ye J."/>
            <person name="Wang L."/>
            <person name="Fang L."/>
            <person name="Lei T."/>
            <person name="Chen C."/>
            <person name="Chen H."/>
            <person name="Xu Z."/>
            <person name="Li H."/>
            <person name="Huang H."/>
            <person name="Zhang F."/>
            <person name="Xu H."/>
            <person name="Li N."/>
            <person name="Zhao C."/>
            <person name="Li S."/>
            <person name="Dong L."/>
            <person name="Huang Y."/>
            <person name="Li L."/>
            <person name="Xi Y."/>
            <person name="Qi Q."/>
            <person name="Li W."/>
            <person name="Zhang B."/>
            <person name="Hu W."/>
            <person name="Zhang Y."/>
            <person name="Tian X."/>
            <person name="Jiao Y."/>
            <person name="Liang X."/>
            <person name="Jin J."/>
            <person name="Gao L."/>
            <person name="Zheng W."/>
            <person name="Hao B."/>
            <person name="Liu S."/>
            <person name="Wang W."/>
            <person name="Yuan L."/>
            <person name="Cao M."/>
            <person name="McDermott J."/>
            <person name="Samudrala R."/>
            <person name="Wang J."/>
            <person name="Wong G.K."/>
            <person name="Yang H."/>
        </authorList>
    </citation>
    <scope>NUCLEOTIDE SEQUENCE [LARGE SCALE GENOMIC DNA]</scope>
    <source>
        <strain evidence="6">cv. 93-11</strain>
    </source>
</reference>
<proteinExistence type="inferred from homology"/>
<dbReference type="SUPFAM" id="SSF48264">
    <property type="entry name" value="Cytochrome P450"/>
    <property type="match status" value="1"/>
</dbReference>